<dbReference type="EMBL" id="CP046620">
    <property type="protein sequence ID" value="QHQ34617.1"/>
    <property type="molecule type" value="Genomic_DNA"/>
</dbReference>
<accession>A0A6P1SXY6</accession>
<dbReference type="Proteomes" id="UP000464495">
    <property type="component" value="Chromosome"/>
</dbReference>
<dbReference type="KEGG" id="amaq:GO499_05135"/>
<protein>
    <recommendedName>
        <fullName evidence="4">DUF805 domain-containing protein</fullName>
    </recommendedName>
</protein>
<organism evidence="2 3">
    <name type="scientific">Algicella marina</name>
    <dbReference type="NCBI Taxonomy" id="2683284"/>
    <lineage>
        <taxon>Bacteria</taxon>
        <taxon>Pseudomonadati</taxon>
        <taxon>Pseudomonadota</taxon>
        <taxon>Alphaproteobacteria</taxon>
        <taxon>Rhodobacterales</taxon>
        <taxon>Paracoccaceae</taxon>
        <taxon>Algicella</taxon>
    </lineage>
</organism>
<reference evidence="2 3" key="1">
    <citation type="submission" date="2019-12" db="EMBL/GenBank/DDBJ databases">
        <title>Complete genome sequence of Algicella marina strain 9Alg 56(T) isolated from the red alga Tichocarpus crinitus.</title>
        <authorList>
            <person name="Kim S.-G."/>
            <person name="Nedashkovskaya O.I."/>
        </authorList>
    </citation>
    <scope>NUCLEOTIDE SEQUENCE [LARGE SCALE GENOMIC DNA]</scope>
    <source>
        <strain evidence="2 3">9Alg 56</strain>
    </source>
</reference>
<evidence type="ECO:0000313" key="2">
    <source>
        <dbReference type="EMBL" id="QHQ34617.1"/>
    </source>
</evidence>
<keyword evidence="1" id="KW-0812">Transmembrane</keyword>
<name>A0A6P1SXY6_9RHOB</name>
<evidence type="ECO:0000256" key="1">
    <source>
        <dbReference type="SAM" id="Phobius"/>
    </source>
</evidence>
<proteinExistence type="predicted"/>
<gene>
    <name evidence="2" type="ORF">GO499_05135</name>
</gene>
<keyword evidence="3" id="KW-1185">Reference proteome</keyword>
<evidence type="ECO:0008006" key="4">
    <source>
        <dbReference type="Google" id="ProtNLM"/>
    </source>
</evidence>
<dbReference type="AlphaFoldDB" id="A0A6P1SXY6"/>
<keyword evidence="1" id="KW-0472">Membrane</keyword>
<dbReference type="RefSeq" id="WP_161861186.1">
    <property type="nucleotide sequence ID" value="NZ_CP046620.1"/>
</dbReference>
<keyword evidence="1" id="KW-1133">Transmembrane helix</keyword>
<feature type="transmembrane region" description="Helical" evidence="1">
    <location>
        <begin position="30"/>
        <end position="50"/>
    </location>
</feature>
<evidence type="ECO:0000313" key="3">
    <source>
        <dbReference type="Proteomes" id="UP000464495"/>
    </source>
</evidence>
<sequence length="67" mass="7757">MTSVLGFLVTLLLLVPPFWKLWSRTGHSGLWSLLMLIPLVNIIMPFWLAFKRWPSEESGVGIVERFE</sequence>